<accession>A0A0N9HVS6</accession>
<protein>
    <submittedName>
        <fullName evidence="4">dTDP-4-dehydrorhamnose 3,5-epimerase</fullName>
    </submittedName>
</protein>
<dbReference type="PANTHER" id="PTHR21047:SF2">
    <property type="entry name" value="THYMIDINE DIPHOSPHO-4-KETO-RHAMNOSE 3,5-EPIMERASE"/>
    <property type="match status" value="1"/>
</dbReference>
<feature type="active site" description="Proton donor" evidence="2">
    <location>
        <position position="133"/>
    </location>
</feature>
<reference evidence="4 5" key="1">
    <citation type="submission" date="2015-07" db="EMBL/GenBank/DDBJ databases">
        <title>Genome sequencing of Kibdelosporangium phytohabitans.</title>
        <authorList>
            <person name="Qin S."/>
            <person name="Xing K."/>
        </authorList>
    </citation>
    <scope>NUCLEOTIDE SEQUENCE [LARGE SCALE GENOMIC DNA]</scope>
    <source>
        <strain evidence="4 5">KLBMP1111</strain>
    </source>
</reference>
<dbReference type="SUPFAM" id="SSF51182">
    <property type="entry name" value="RmlC-like cupins"/>
    <property type="match status" value="1"/>
</dbReference>
<dbReference type="AlphaFoldDB" id="A0A0N9HVS6"/>
<gene>
    <name evidence="4" type="ORF">AOZ06_22540</name>
</gene>
<sequence length="198" mass="21584">MESRPLRVDGAFAFTPPVYRDDRGFILAPFQETPFVGEVGYPLFPVVQTCFSKSRRGVVRGVHYTATPPGMAKYVYCAYGTIQDVVVDLRVGSPTYGAWDSVVLDQDSFQAVYLPVGVGHAFVSLADDSVMHYMLSAGYSTDTELAISPLDLDLPLVIDANPVLSERDAAAPAFAAAERAGLLPHYDVCQEIEAKWRG</sequence>
<dbReference type="PANTHER" id="PTHR21047">
    <property type="entry name" value="DTDP-6-DEOXY-D-GLUCOSE-3,5 EPIMERASE"/>
    <property type="match status" value="1"/>
</dbReference>
<dbReference type="InterPro" id="IPR011051">
    <property type="entry name" value="RmlC_Cupin_sf"/>
</dbReference>
<name>A0A0N9HVS6_9PSEU</name>
<comment type="similarity">
    <text evidence="1">Belongs to the dTDP-4-dehydrorhamnose 3,5-epimerase family.</text>
</comment>
<evidence type="ECO:0000313" key="5">
    <source>
        <dbReference type="Proteomes" id="UP000063699"/>
    </source>
</evidence>
<dbReference type="InterPro" id="IPR000888">
    <property type="entry name" value="RmlC-like"/>
</dbReference>
<dbReference type="InterPro" id="IPR014710">
    <property type="entry name" value="RmlC-like_jellyroll"/>
</dbReference>
<dbReference type="Proteomes" id="UP000063699">
    <property type="component" value="Chromosome"/>
</dbReference>
<dbReference type="GO" id="GO:0005829">
    <property type="term" value="C:cytosol"/>
    <property type="evidence" value="ECO:0007669"/>
    <property type="project" value="TreeGrafter"/>
</dbReference>
<dbReference type="EMBL" id="CP012752">
    <property type="protein sequence ID" value="ALG09315.1"/>
    <property type="molecule type" value="Genomic_DNA"/>
</dbReference>
<dbReference type="RefSeq" id="WP_054291219.1">
    <property type="nucleotide sequence ID" value="NZ_CP012752.1"/>
</dbReference>
<dbReference type="GO" id="GO:0000271">
    <property type="term" value="P:polysaccharide biosynthetic process"/>
    <property type="evidence" value="ECO:0007669"/>
    <property type="project" value="TreeGrafter"/>
</dbReference>
<organism evidence="4 5">
    <name type="scientific">Kibdelosporangium phytohabitans</name>
    <dbReference type="NCBI Taxonomy" id="860235"/>
    <lineage>
        <taxon>Bacteria</taxon>
        <taxon>Bacillati</taxon>
        <taxon>Actinomycetota</taxon>
        <taxon>Actinomycetes</taxon>
        <taxon>Pseudonocardiales</taxon>
        <taxon>Pseudonocardiaceae</taxon>
        <taxon>Kibdelosporangium</taxon>
    </lineage>
</organism>
<dbReference type="STRING" id="860235.AOZ06_22540"/>
<dbReference type="GO" id="GO:0019305">
    <property type="term" value="P:dTDP-rhamnose biosynthetic process"/>
    <property type="evidence" value="ECO:0007669"/>
    <property type="project" value="TreeGrafter"/>
</dbReference>
<dbReference type="OrthoDB" id="9800680at2"/>
<evidence type="ECO:0000256" key="2">
    <source>
        <dbReference type="PIRSR" id="PIRSR600888-1"/>
    </source>
</evidence>
<dbReference type="KEGG" id="kphy:AOZ06_22540"/>
<evidence type="ECO:0000313" key="4">
    <source>
        <dbReference type="EMBL" id="ALG09315.1"/>
    </source>
</evidence>
<dbReference type="Gene3D" id="2.60.120.10">
    <property type="entry name" value="Jelly Rolls"/>
    <property type="match status" value="1"/>
</dbReference>
<dbReference type="Pfam" id="PF00908">
    <property type="entry name" value="dTDP_sugar_isom"/>
    <property type="match status" value="1"/>
</dbReference>
<evidence type="ECO:0000256" key="1">
    <source>
        <dbReference type="ARBA" id="ARBA00010154"/>
    </source>
</evidence>
<keyword evidence="5" id="KW-1185">Reference proteome</keyword>
<feature type="site" description="Participates in a stacking interaction with the thymidine ring of dTDP-4-oxo-6-deoxyglucose" evidence="3">
    <location>
        <position position="139"/>
    </location>
</feature>
<proteinExistence type="inferred from homology"/>
<dbReference type="CDD" id="cd00438">
    <property type="entry name" value="cupin_RmlC"/>
    <property type="match status" value="1"/>
</dbReference>
<evidence type="ECO:0000256" key="3">
    <source>
        <dbReference type="PIRSR" id="PIRSR600888-3"/>
    </source>
</evidence>
<dbReference type="GO" id="GO:0008830">
    <property type="term" value="F:dTDP-4-dehydrorhamnose 3,5-epimerase activity"/>
    <property type="evidence" value="ECO:0007669"/>
    <property type="project" value="InterPro"/>
</dbReference>
<feature type="active site" description="Proton acceptor" evidence="2">
    <location>
        <position position="63"/>
    </location>
</feature>